<comment type="caution">
    <text evidence="2">The sequence shown here is derived from an EMBL/GenBank/DDBJ whole genome shotgun (WGS) entry which is preliminary data.</text>
</comment>
<reference evidence="2" key="1">
    <citation type="submission" date="2023-06" db="EMBL/GenBank/DDBJ databases">
        <title>full genome analysis of Phenantherene degrader P3.</title>
        <authorList>
            <person name="Akbar A."/>
            <person name="Rahmeh R."/>
            <person name="Kishk M."/>
        </authorList>
    </citation>
    <scope>NUCLEOTIDE SEQUENCE</scope>
    <source>
        <strain evidence="2">P3</strain>
    </source>
</reference>
<sequence>MLEDQEFGAVVAQFDSMAVLEILLEIETEFGLTTDEMLPTDHNLGAQEITSVFPKNLSGLMAYMQEVAARRATLQADATDPRAAWAARRASTDEQPSGCTEPDK</sequence>
<evidence type="ECO:0000313" key="2">
    <source>
        <dbReference type="EMBL" id="MDM9560288.1"/>
    </source>
</evidence>
<organism evidence="2 3">
    <name type="scientific">Bordetella petrii</name>
    <dbReference type="NCBI Taxonomy" id="94624"/>
    <lineage>
        <taxon>Bacteria</taxon>
        <taxon>Pseudomonadati</taxon>
        <taxon>Pseudomonadota</taxon>
        <taxon>Betaproteobacteria</taxon>
        <taxon>Burkholderiales</taxon>
        <taxon>Alcaligenaceae</taxon>
        <taxon>Bordetella</taxon>
    </lineage>
</organism>
<protein>
    <submittedName>
        <fullName evidence="2">Acyl carrier protein</fullName>
    </submittedName>
</protein>
<dbReference type="EMBL" id="JAUDJE010000012">
    <property type="protein sequence ID" value="MDM9560288.1"/>
    <property type="molecule type" value="Genomic_DNA"/>
</dbReference>
<evidence type="ECO:0000313" key="3">
    <source>
        <dbReference type="Proteomes" id="UP001175604"/>
    </source>
</evidence>
<name>A0ABT7W546_9BORD</name>
<feature type="compositionally biased region" description="Low complexity" evidence="1">
    <location>
        <begin position="78"/>
        <end position="89"/>
    </location>
</feature>
<proteinExistence type="predicted"/>
<dbReference type="RefSeq" id="WP_289785968.1">
    <property type="nucleotide sequence ID" value="NZ_JAUDJE010000012.1"/>
</dbReference>
<keyword evidence="3" id="KW-1185">Reference proteome</keyword>
<dbReference type="Proteomes" id="UP001175604">
    <property type="component" value="Unassembled WGS sequence"/>
</dbReference>
<accession>A0ABT7W546</accession>
<gene>
    <name evidence="2" type="ORF">QUC21_14720</name>
</gene>
<feature type="region of interest" description="Disordered" evidence="1">
    <location>
        <begin position="78"/>
        <end position="104"/>
    </location>
</feature>
<evidence type="ECO:0000256" key="1">
    <source>
        <dbReference type="SAM" id="MobiDB-lite"/>
    </source>
</evidence>